<sequence length="177" mass="20173">MALEALDKIVDQLKTERTTAKVKFTKQANILSKGADSMIKAELKEEFRRFSDARRVLEGDYRTGLLAEMEENAEDGVEVELDKQQTADLEKRIKDCEMRVVEVGRIVQTNLWTGYGQDEMSTAVQGAERAHSHAERIHVESVDYEGFDTQPEAEKDDLEGRVKRLKIGKNCLEVRKV</sequence>
<organism evidence="1 2">
    <name type="scientific">Muraenolepis orangiensis</name>
    <name type="common">Patagonian moray cod</name>
    <dbReference type="NCBI Taxonomy" id="630683"/>
    <lineage>
        <taxon>Eukaryota</taxon>
        <taxon>Metazoa</taxon>
        <taxon>Chordata</taxon>
        <taxon>Craniata</taxon>
        <taxon>Vertebrata</taxon>
        <taxon>Euteleostomi</taxon>
        <taxon>Actinopterygii</taxon>
        <taxon>Neopterygii</taxon>
        <taxon>Teleostei</taxon>
        <taxon>Neoteleostei</taxon>
        <taxon>Acanthomorphata</taxon>
        <taxon>Zeiogadaria</taxon>
        <taxon>Gadariae</taxon>
        <taxon>Gadiformes</taxon>
        <taxon>Muraenolepidoidei</taxon>
        <taxon>Muraenolepididae</taxon>
        <taxon>Muraenolepis</taxon>
    </lineage>
</organism>
<gene>
    <name evidence="1" type="ORF">NHX12_028694</name>
</gene>
<comment type="caution">
    <text evidence="1">The sequence shown here is derived from an EMBL/GenBank/DDBJ whole genome shotgun (WGS) entry which is preliminary data.</text>
</comment>
<protein>
    <submittedName>
        <fullName evidence="1">Uncharacterized protein</fullName>
    </submittedName>
</protein>
<dbReference type="AlphaFoldDB" id="A0A9Q0ECM1"/>
<dbReference type="OrthoDB" id="8438849at2759"/>
<proteinExistence type="predicted"/>
<dbReference type="Proteomes" id="UP001148018">
    <property type="component" value="Unassembled WGS sequence"/>
</dbReference>
<evidence type="ECO:0000313" key="1">
    <source>
        <dbReference type="EMBL" id="KAJ3603953.1"/>
    </source>
</evidence>
<reference evidence="1" key="1">
    <citation type="submission" date="2022-07" db="EMBL/GenBank/DDBJ databases">
        <title>Chromosome-level genome of Muraenolepis orangiensis.</title>
        <authorList>
            <person name="Kim J."/>
        </authorList>
    </citation>
    <scope>NUCLEOTIDE SEQUENCE</scope>
    <source>
        <strain evidence="1">KU_S4_2022</strain>
        <tissue evidence="1">Muscle</tissue>
    </source>
</reference>
<evidence type="ECO:0000313" key="2">
    <source>
        <dbReference type="Proteomes" id="UP001148018"/>
    </source>
</evidence>
<dbReference type="EMBL" id="JANIIK010000044">
    <property type="protein sequence ID" value="KAJ3603953.1"/>
    <property type="molecule type" value="Genomic_DNA"/>
</dbReference>
<name>A0A9Q0ECM1_9TELE</name>
<accession>A0A9Q0ECM1</accession>
<keyword evidence="2" id="KW-1185">Reference proteome</keyword>